<dbReference type="AlphaFoldDB" id="A0A8S1IPX7"/>
<sequence>MDFLFKREWLPDACVHRDMAPRQPQFIVQCITLCLVHGVTASELTRRIIVHKENGTGYQVYQHSVHLSSVVTLFKLTGMSVAVPLFQLHGLQSMTAHVQKHIAK</sequence>
<reference evidence="1" key="1">
    <citation type="submission" date="2020-12" db="EMBL/GenBank/DDBJ databases">
        <authorList>
            <person name="Iha C."/>
        </authorList>
    </citation>
    <scope>NUCLEOTIDE SEQUENCE</scope>
</reference>
<accession>A0A8S1IPX7</accession>
<evidence type="ECO:0000313" key="2">
    <source>
        <dbReference type="Proteomes" id="UP000708148"/>
    </source>
</evidence>
<dbReference type="EMBL" id="CAJHUC010000379">
    <property type="protein sequence ID" value="CAD7695698.1"/>
    <property type="molecule type" value="Genomic_DNA"/>
</dbReference>
<gene>
    <name evidence="1" type="ORF">OSTQU699_LOCUS1059</name>
</gene>
<comment type="caution">
    <text evidence="1">The sequence shown here is derived from an EMBL/GenBank/DDBJ whole genome shotgun (WGS) entry which is preliminary data.</text>
</comment>
<organism evidence="1 2">
    <name type="scientific">Ostreobium quekettii</name>
    <dbReference type="NCBI Taxonomy" id="121088"/>
    <lineage>
        <taxon>Eukaryota</taxon>
        <taxon>Viridiplantae</taxon>
        <taxon>Chlorophyta</taxon>
        <taxon>core chlorophytes</taxon>
        <taxon>Ulvophyceae</taxon>
        <taxon>TCBD clade</taxon>
        <taxon>Bryopsidales</taxon>
        <taxon>Ostreobineae</taxon>
        <taxon>Ostreobiaceae</taxon>
        <taxon>Ostreobium</taxon>
    </lineage>
</organism>
<dbReference type="Proteomes" id="UP000708148">
    <property type="component" value="Unassembled WGS sequence"/>
</dbReference>
<evidence type="ECO:0000313" key="1">
    <source>
        <dbReference type="EMBL" id="CAD7695698.1"/>
    </source>
</evidence>
<proteinExistence type="predicted"/>
<protein>
    <submittedName>
        <fullName evidence="1">Uncharacterized protein</fullName>
    </submittedName>
</protein>
<keyword evidence="2" id="KW-1185">Reference proteome</keyword>
<name>A0A8S1IPX7_9CHLO</name>